<sequence length="188" mass="21009">MQRLEGPAHRPVNGHGRARNQQQIGQQHMHQQLAHPLLAHIAAVGQHDDHLAGAIGFGLEHGNAIGHTVVLLAMEFRRAGRRHIEVDPGIACHHIALQIAHGIACFIALIAQKVFDAWRQRHQRRRTVRNRGRKHRIGQGRQQAQQALVMLGGGLIRSAVAEPATHGRQQHQRHQKQNQQPKTQIGSH</sequence>
<dbReference type="AlphaFoldDB" id="A0A645D0A2"/>
<protein>
    <submittedName>
        <fullName evidence="2">Uncharacterized protein</fullName>
    </submittedName>
</protein>
<reference evidence="2" key="1">
    <citation type="submission" date="2019-08" db="EMBL/GenBank/DDBJ databases">
        <authorList>
            <person name="Kucharzyk K."/>
            <person name="Murdoch R.W."/>
            <person name="Higgins S."/>
            <person name="Loffler F."/>
        </authorList>
    </citation>
    <scope>NUCLEOTIDE SEQUENCE</scope>
</reference>
<evidence type="ECO:0000256" key="1">
    <source>
        <dbReference type="SAM" id="MobiDB-lite"/>
    </source>
</evidence>
<proteinExistence type="predicted"/>
<feature type="region of interest" description="Disordered" evidence="1">
    <location>
        <begin position="163"/>
        <end position="188"/>
    </location>
</feature>
<feature type="compositionally biased region" description="Low complexity" evidence="1">
    <location>
        <begin position="177"/>
        <end position="188"/>
    </location>
</feature>
<feature type="compositionally biased region" description="Low complexity" evidence="1">
    <location>
        <begin position="21"/>
        <end position="30"/>
    </location>
</feature>
<name>A0A645D0A2_9ZZZZ</name>
<evidence type="ECO:0000313" key="2">
    <source>
        <dbReference type="EMBL" id="MPM82538.1"/>
    </source>
</evidence>
<comment type="caution">
    <text evidence="2">The sequence shown here is derived from an EMBL/GenBank/DDBJ whole genome shotgun (WGS) entry which is preliminary data.</text>
</comment>
<accession>A0A645D0A2</accession>
<feature type="region of interest" description="Disordered" evidence="1">
    <location>
        <begin position="1"/>
        <end position="30"/>
    </location>
</feature>
<gene>
    <name evidence="2" type="ORF">SDC9_129599</name>
</gene>
<dbReference type="EMBL" id="VSSQ01031591">
    <property type="protein sequence ID" value="MPM82538.1"/>
    <property type="molecule type" value="Genomic_DNA"/>
</dbReference>
<organism evidence="2">
    <name type="scientific">bioreactor metagenome</name>
    <dbReference type="NCBI Taxonomy" id="1076179"/>
    <lineage>
        <taxon>unclassified sequences</taxon>
        <taxon>metagenomes</taxon>
        <taxon>ecological metagenomes</taxon>
    </lineage>
</organism>